<dbReference type="SUPFAM" id="SSF58038">
    <property type="entry name" value="SNARE fusion complex"/>
    <property type="match status" value="1"/>
</dbReference>
<organism evidence="1 2">
    <name type="scientific">Fasciola gigantica</name>
    <name type="common">Giant liver fluke</name>
    <dbReference type="NCBI Taxonomy" id="46835"/>
    <lineage>
        <taxon>Eukaryota</taxon>
        <taxon>Metazoa</taxon>
        <taxon>Spiralia</taxon>
        <taxon>Lophotrochozoa</taxon>
        <taxon>Platyhelminthes</taxon>
        <taxon>Trematoda</taxon>
        <taxon>Digenea</taxon>
        <taxon>Plagiorchiida</taxon>
        <taxon>Echinostomata</taxon>
        <taxon>Echinostomatoidea</taxon>
        <taxon>Fasciolidae</taxon>
        <taxon>Fasciola</taxon>
    </lineage>
</organism>
<dbReference type="Proteomes" id="UP000316759">
    <property type="component" value="Unassembled WGS sequence"/>
</dbReference>
<dbReference type="EMBL" id="SUNJ01012960">
    <property type="protein sequence ID" value="TPP57645.1"/>
    <property type="molecule type" value="Genomic_DNA"/>
</dbReference>
<evidence type="ECO:0000313" key="2">
    <source>
        <dbReference type="Proteomes" id="UP000316759"/>
    </source>
</evidence>
<comment type="caution">
    <text evidence="1">The sequence shown here is derived from an EMBL/GenBank/DDBJ whole genome shotgun (WGS) entry which is preliminary data.</text>
</comment>
<proteinExistence type="predicted"/>
<reference evidence="1 2" key="1">
    <citation type="submission" date="2019-04" db="EMBL/GenBank/DDBJ databases">
        <title>Annotation for the trematode Fasciola gigantica.</title>
        <authorList>
            <person name="Choi Y.-J."/>
        </authorList>
    </citation>
    <scope>NUCLEOTIDE SEQUENCE [LARGE SCALE GENOMIC DNA]</scope>
    <source>
        <strain evidence="1">Uganda_cow_1</strain>
    </source>
</reference>
<protein>
    <submittedName>
        <fullName evidence="1">Uncharacterized protein</fullName>
    </submittedName>
</protein>
<gene>
    <name evidence="1" type="ORF">FGIG_03010</name>
</gene>
<dbReference type="Gene3D" id="1.20.5.110">
    <property type="match status" value="1"/>
</dbReference>
<name>A0A504YBK4_FASGI</name>
<evidence type="ECO:0000313" key="1">
    <source>
        <dbReference type="EMBL" id="TPP57645.1"/>
    </source>
</evidence>
<dbReference type="AlphaFoldDB" id="A0A504YBK4"/>
<accession>A0A504YBK4</accession>
<keyword evidence="2" id="KW-1185">Reference proteome</keyword>
<sequence>MEPERSRQPKELKLLRIRMKAETDGSLESTRRVVQSAGRSQKVGAATMKTLHCEWGQLRRVDPNMDVIHEA</sequence>
<dbReference type="STRING" id="46835.A0A504YBK4"/>